<evidence type="ECO:0000313" key="1">
    <source>
        <dbReference type="EMBL" id="MPM35314.1"/>
    </source>
</evidence>
<name>A0A644ZBP4_9ZZZZ</name>
<dbReference type="PROSITE" id="PS51257">
    <property type="entry name" value="PROKAR_LIPOPROTEIN"/>
    <property type="match status" value="1"/>
</dbReference>
<sequence length="168" mass="18835">MKKINTLFLFLLSIILLSGCKGLTKSKESAFLDIYQGIEFNNDMILAEDPLAPNNGYLGSEIDLVLQNKSTNEISIELSKDIQLFTYSDKQKKWIKLTNKFTYSPGGAIIYSEEENKISNALVLVWPEVYDFNTSISVRVVVIGHSKQIGGTLKDIGAYYDTNLIPLD</sequence>
<reference evidence="1" key="1">
    <citation type="submission" date="2019-08" db="EMBL/GenBank/DDBJ databases">
        <authorList>
            <person name="Kucharzyk K."/>
            <person name="Murdoch R.W."/>
            <person name="Higgins S."/>
            <person name="Loffler F."/>
        </authorList>
    </citation>
    <scope>NUCLEOTIDE SEQUENCE</scope>
</reference>
<dbReference type="AlphaFoldDB" id="A0A644ZBP4"/>
<proteinExistence type="predicted"/>
<evidence type="ECO:0008006" key="2">
    <source>
        <dbReference type="Google" id="ProtNLM"/>
    </source>
</evidence>
<dbReference type="EMBL" id="VSSQ01007246">
    <property type="protein sequence ID" value="MPM35314.1"/>
    <property type="molecule type" value="Genomic_DNA"/>
</dbReference>
<protein>
    <recommendedName>
        <fullName evidence="2">Lipoprotein</fullName>
    </recommendedName>
</protein>
<gene>
    <name evidence="1" type="ORF">SDC9_81904</name>
</gene>
<organism evidence="1">
    <name type="scientific">bioreactor metagenome</name>
    <dbReference type="NCBI Taxonomy" id="1076179"/>
    <lineage>
        <taxon>unclassified sequences</taxon>
        <taxon>metagenomes</taxon>
        <taxon>ecological metagenomes</taxon>
    </lineage>
</organism>
<accession>A0A644ZBP4</accession>
<comment type="caution">
    <text evidence="1">The sequence shown here is derived from an EMBL/GenBank/DDBJ whole genome shotgun (WGS) entry which is preliminary data.</text>
</comment>